<dbReference type="KEGG" id="ttt:THITE_2109195"/>
<dbReference type="HOGENOM" id="CLU_074647_0_0_1"/>
<evidence type="ECO:0000313" key="3">
    <source>
        <dbReference type="Proteomes" id="UP000008181"/>
    </source>
</evidence>
<evidence type="ECO:0000256" key="1">
    <source>
        <dbReference type="SAM" id="MobiDB-lite"/>
    </source>
</evidence>
<evidence type="ECO:0000313" key="2">
    <source>
        <dbReference type="EMBL" id="AEO63662.1"/>
    </source>
</evidence>
<gene>
    <name evidence="2" type="ORF">THITE_2109195</name>
</gene>
<feature type="region of interest" description="Disordered" evidence="1">
    <location>
        <begin position="1"/>
        <end position="82"/>
    </location>
</feature>
<dbReference type="AlphaFoldDB" id="G2QU03"/>
<dbReference type="Proteomes" id="UP000008181">
    <property type="component" value="Chromosome 1"/>
</dbReference>
<accession>G2QU03</accession>
<dbReference type="RefSeq" id="XP_003649998.1">
    <property type="nucleotide sequence ID" value="XM_003649950.1"/>
</dbReference>
<organism evidence="2 3">
    <name type="scientific">Thermothielavioides terrestris (strain ATCC 38088 / NRRL 8126)</name>
    <name type="common">Thielavia terrestris</name>
    <dbReference type="NCBI Taxonomy" id="578455"/>
    <lineage>
        <taxon>Eukaryota</taxon>
        <taxon>Fungi</taxon>
        <taxon>Dikarya</taxon>
        <taxon>Ascomycota</taxon>
        <taxon>Pezizomycotina</taxon>
        <taxon>Sordariomycetes</taxon>
        <taxon>Sordariomycetidae</taxon>
        <taxon>Sordariales</taxon>
        <taxon>Chaetomiaceae</taxon>
        <taxon>Thermothielavioides</taxon>
        <taxon>Thermothielavioides terrestris</taxon>
    </lineage>
</organism>
<proteinExistence type="predicted"/>
<dbReference type="OrthoDB" id="4941282at2759"/>
<protein>
    <submittedName>
        <fullName evidence="2">Uncharacterized protein</fullName>
    </submittedName>
</protein>
<dbReference type="EMBL" id="CP003009">
    <property type="protein sequence ID" value="AEO63662.1"/>
    <property type="molecule type" value="Genomic_DNA"/>
</dbReference>
<name>G2QU03_THETT</name>
<sequence length="296" mass="32019">MPPRKRAKKEAQVASRPTTSPPPAPLAKDPGVAAVEKDNEQRNKSITDADVRPVHDRPGHIGTPESMDAVVDQDNAPLGEAEVDDDLEDAAAEPPTSASRPGYVAAGGYNALKTFNGRVYSGMAIGGSHMWNYDQGQWKETKVEPDLWKVEFATKKHRARNAPKGSGAPVGTEYHWLLVAHQHVKKIDANTYETRLVGSKYKLAHKLASSNAWSVPTVKAQREREVELLEDAKLRVQGLPPVAAGEKVRTTKDEKGQLKLDALFAKAKKGGAETSGPSGSGETKRKREFSGSGDSE</sequence>
<reference evidence="2 3" key="1">
    <citation type="journal article" date="2011" name="Nat. Biotechnol.">
        <title>Comparative genomic analysis of the thermophilic biomass-degrading fungi Myceliophthora thermophila and Thielavia terrestris.</title>
        <authorList>
            <person name="Berka R.M."/>
            <person name="Grigoriev I.V."/>
            <person name="Otillar R."/>
            <person name="Salamov A."/>
            <person name="Grimwood J."/>
            <person name="Reid I."/>
            <person name="Ishmael N."/>
            <person name="John T."/>
            <person name="Darmond C."/>
            <person name="Moisan M.-C."/>
            <person name="Henrissat B."/>
            <person name="Coutinho P.M."/>
            <person name="Lombard V."/>
            <person name="Natvig D.O."/>
            <person name="Lindquist E."/>
            <person name="Schmutz J."/>
            <person name="Lucas S."/>
            <person name="Harris P."/>
            <person name="Powlowski J."/>
            <person name="Bellemare A."/>
            <person name="Taylor D."/>
            <person name="Butler G."/>
            <person name="de Vries R.P."/>
            <person name="Allijn I.E."/>
            <person name="van den Brink J."/>
            <person name="Ushinsky S."/>
            <person name="Storms R."/>
            <person name="Powell A.J."/>
            <person name="Paulsen I.T."/>
            <person name="Elbourne L.D.H."/>
            <person name="Baker S.E."/>
            <person name="Magnuson J."/>
            <person name="LaBoissiere S."/>
            <person name="Clutterbuck A.J."/>
            <person name="Martinez D."/>
            <person name="Wogulis M."/>
            <person name="de Leon A.L."/>
            <person name="Rey M.W."/>
            <person name="Tsang A."/>
        </authorList>
    </citation>
    <scope>NUCLEOTIDE SEQUENCE [LARGE SCALE GENOMIC DNA]</scope>
    <source>
        <strain evidence="3">ATCC 38088 / NRRL 8126</strain>
    </source>
</reference>
<dbReference type="GeneID" id="11517682"/>
<dbReference type="STRING" id="578455.G2QU03"/>
<keyword evidence="3" id="KW-1185">Reference proteome</keyword>
<feature type="compositionally biased region" description="Basic and acidic residues" evidence="1">
    <location>
        <begin position="35"/>
        <end position="59"/>
    </location>
</feature>
<feature type="region of interest" description="Disordered" evidence="1">
    <location>
        <begin position="266"/>
        <end position="296"/>
    </location>
</feature>
<dbReference type="eggNOG" id="ENOG502SIQI">
    <property type="taxonomic scope" value="Eukaryota"/>
</dbReference>